<dbReference type="Pfam" id="PF01593">
    <property type="entry name" value="Amino_oxidase"/>
    <property type="match status" value="1"/>
</dbReference>
<dbReference type="NCBIfam" id="TIGR00562">
    <property type="entry name" value="proto_IX_ox"/>
    <property type="match status" value="1"/>
</dbReference>
<accession>A0A4P6ESG1</accession>
<dbReference type="InterPro" id="IPR004572">
    <property type="entry name" value="Protoporphyrinogen_oxidase"/>
</dbReference>
<comment type="pathway">
    <text evidence="3 11">Porphyrin-containing compound metabolism; protoheme biosynthesis.</text>
</comment>
<dbReference type="GO" id="GO:0005737">
    <property type="term" value="C:cytoplasm"/>
    <property type="evidence" value="ECO:0007669"/>
    <property type="project" value="UniProtKB-SubCell"/>
</dbReference>
<evidence type="ECO:0000256" key="11">
    <source>
        <dbReference type="RuleBase" id="RU364052"/>
    </source>
</evidence>
<sequence length="471" mass="51654">MKTIAIAGGGITGLSTAYYLQRELASGGLAARVVVLEASPRLGGKIATVQDGGFTMETGADSIVARKENVAPFIEDMGLTGEVVYNATGKSYIYIDGGLKKIPEDSVFGIPLSLQSLAESTLISAEGKVEALKDYYTPEHNFTFNDSIGLFLESCLGKEIVERQIAPVLSGVYSGKLHDLTIASTLPYLLTYKNEYGSLLKGLSENKQKYKSAGNAKFISFGDGVSALIDTLEKRLAEVEIRKSAKLERISRSEGRYRLSIAGDEALNADYVVLSTDYTAAQRMLQDKELDTDFSQLKNSSLISVYAGFDIPDSELPNDGTGFITADHSGLACDACTWTSRKWTHTSKEHKLLVRLFYKSSNPRYSELKHYTAEQLVQTALRDIQLSLGITAEPVTVQVTPWRDAMPNYHIRHHEIVKSLENKLAERYPGIMLAGCSYYGVGIPDCIANGQQTAEAIIHSMRQQQTEQVRA</sequence>
<dbReference type="AlphaFoldDB" id="A0A4P6ESG1"/>
<evidence type="ECO:0000313" key="14">
    <source>
        <dbReference type="Proteomes" id="UP000293568"/>
    </source>
</evidence>
<dbReference type="RefSeq" id="WP_129438853.1">
    <property type="nucleotide sequence ID" value="NZ_CP035492.1"/>
</dbReference>
<keyword evidence="7 11" id="KW-0285">Flavoprotein</keyword>
<dbReference type="SUPFAM" id="SSF54373">
    <property type="entry name" value="FAD-linked reductases, C-terminal domain"/>
    <property type="match status" value="1"/>
</dbReference>
<dbReference type="InterPro" id="IPR050464">
    <property type="entry name" value="Zeta_carotene_desat/Oxidored"/>
</dbReference>
<keyword evidence="11" id="KW-0963">Cytoplasm</keyword>
<keyword evidence="10 11" id="KW-0350">Heme biosynthesis</keyword>
<evidence type="ECO:0000259" key="12">
    <source>
        <dbReference type="Pfam" id="PF01593"/>
    </source>
</evidence>
<dbReference type="SUPFAM" id="SSF51905">
    <property type="entry name" value="FAD/NAD(P)-binding domain"/>
    <property type="match status" value="1"/>
</dbReference>
<keyword evidence="9 11" id="KW-0560">Oxidoreductase</keyword>
<evidence type="ECO:0000313" key="13">
    <source>
        <dbReference type="EMBL" id="QAY65872.1"/>
    </source>
</evidence>
<name>A0A4P6ESG1_9BACL</name>
<gene>
    <name evidence="13" type="ORF">ET464_05225</name>
</gene>
<dbReference type="KEGG" id="pprt:ET464_05225"/>
<evidence type="ECO:0000256" key="1">
    <source>
        <dbReference type="ARBA" id="ARBA00001755"/>
    </source>
</evidence>
<keyword evidence="8 11" id="KW-0274">FAD</keyword>
<keyword evidence="14" id="KW-1185">Reference proteome</keyword>
<evidence type="ECO:0000256" key="10">
    <source>
        <dbReference type="ARBA" id="ARBA00023133"/>
    </source>
</evidence>
<evidence type="ECO:0000256" key="2">
    <source>
        <dbReference type="ARBA" id="ARBA00001974"/>
    </source>
</evidence>
<evidence type="ECO:0000256" key="6">
    <source>
        <dbReference type="ARBA" id="ARBA00019046"/>
    </source>
</evidence>
<reference evidence="13 14" key="1">
    <citation type="submission" date="2019-01" db="EMBL/GenBank/DDBJ databases">
        <title>Genome sequencing of strain FW100M-2.</title>
        <authorList>
            <person name="Heo J."/>
            <person name="Kim S.-J."/>
            <person name="Kim J.-S."/>
            <person name="Hong S.-B."/>
            <person name="Kwon S.-W."/>
        </authorList>
    </citation>
    <scope>NUCLEOTIDE SEQUENCE [LARGE SCALE GENOMIC DNA]</scope>
    <source>
        <strain evidence="13 14">FW100M-2</strain>
    </source>
</reference>
<dbReference type="GO" id="GO:0004729">
    <property type="term" value="F:oxygen-dependent protoporphyrinogen oxidase activity"/>
    <property type="evidence" value="ECO:0007669"/>
    <property type="project" value="UniProtKB-UniRule"/>
</dbReference>
<evidence type="ECO:0000256" key="5">
    <source>
        <dbReference type="ARBA" id="ARBA00012402"/>
    </source>
</evidence>
<dbReference type="InterPro" id="IPR002937">
    <property type="entry name" value="Amino_oxidase"/>
</dbReference>
<dbReference type="GO" id="GO:0006783">
    <property type="term" value="P:heme biosynthetic process"/>
    <property type="evidence" value="ECO:0007669"/>
    <property type="project" value="UniProtKB-UniRule"/>
</dbReference>
<comment type="similarity">
    <text evidence="4 11">Belongs to the protoporphyrinogen/coproporphyrinogen oxidase family. Coproporphyrinogen III oxidase subfamily.</text>
</comment>
<comment type="function">
    <text evidence="11">Involved in coproporphyrin-dependent heme b biosynthesis. Catalyzes the oxidation of coproporphyrinogen III to coproporphyrin III.</text>
</comment>
<proteinExistence type="inferred from homology"/>
<dbReference type="InterPro" id="IPR036188">
    <property type="entry name" value="FAD/NAD-bd_sf"/>
</dbReference>
<dbReference type="EMBL" id="CP035492">
    <property type="protein sequence ID" value="QAY65872.1"/>
    <property type="molecule type" value="Genomic_DNA"/>
</dbReference>
<protein>
    <recommendedName>
        <fullName evidence="6 11">Coproporphyrinogen III oxidase</fullName>
        <ecNumber evidence="5 11">1.3.3.15</ecNumber>
    </recommendedName>
</protein>
<evidence type="ECO:0000256" key="3">
    <source>
        <dbReference type="ARBA" id="ARBA00004744"/>
    </source>
</evidence>
<feature type="domain" description="Amine oxidase" evidence="12">
    <location>
        <begin position="11"/>
        <end position="458"/>
    </location>
</feature>
<evidence type="ECO:0000256" key="7">
    <source>
        <dbReference type="ARBA" id="ARBA00022630"/>
    </source>
</evidence>
<evidence type="ECO:0000256" key="9">
    <source>
        <dbReference type="ARBA" id="ARBA00023002"/>
    </source>
</evidence>
<organism evidence="13 14">
    <name type="scientific">Paenibacillus protaetiae</name>
    <dbReference type="NCBI Taxonomy" id="2509456"/>
    <lineage>
        <taxon>Bacteria</taxon>
        <taxon>Bacillati</taxon>
        <taxon>Bacillota</taxon>
        <taxon>Bacilli</taxon>
        <taxon>Bacillales</taxon>
        <taxon>Paenibacillaceae</taxon>
        <taxon>Paenibacillus</taxon>
    </lineage>
</organism>
<dbReference type="PANTHER" id="PTHR42923:SF3">
    <property type="entry name" value="PROTOPORPHYRINOGEN OXIDASE"/>
    <property type="match status" value="1"/>
</dbReference>
<dbReference type="Gene3D" id="3.50.50.60">
    <property type="entry name" value="FAD/NAD(P)-binding domain"/>
    <property type="match status" value="1"/>
</dbReference>
<dbReference type="Gene3D" id="1.10.3110.10">
    <property type="entry name" value="protoporphyrinogen ix oxidase, domain 3"/>
    <property type="match status" value="1"/>
</dbReference>
<dbReference type="EC" id="1.3.3.15" evidence="5 11"/>
<comment type="catalytic activity">
    <reaction evidence="1">
        <text>coproporphyrinogen III + 3 O2 = coproporphyrin III + 3 H2O2</text>
        <dbReference type="Rhea" id="RHEA:43436"/>
        <dbReference type="ChEBI" id="CHEBI:15379"/>
        <dbReference type="ChEBI" id="CHEBI:16240"/>
        <dbReference type="ChEBI" id="CHEBI:57309"/>
        <dbReference type="ChEBI" id="CHEBI:131725"/>
        <dbReference type="EC" id="1.3.3.15"/>
    </reaction>
    <physiologicalReaction direction="left-to-right" evidence="1">
        <dbReference type="Rhea" id="RHEA:43437"/>
    </physiologicalReaction>
</comment>
<dbReference type="Proteomes" id="UP000293568">
    <property type="component" value="Chromosome"/>
</dbReference>
<dbReference type="Gene3D" id="3.90.660.20">
    <property type="entry name" value="Protoporphyrinogen oxidase, mitochondrial, domain 2"/>
    <property type="match status" value="1"/>
</dbReference>
<evidence type="ECO:0000256" key="4">
    <source>
        <dbReference type="ARBA" id="ARBA00008310"/>
    </source>
</evidence>
<evidence type="ECO:0000256" key="8">
    <source>
        <dbReference type="ARBA" id="ARBA00022827"/>
    </source>
</evidence>
<dbReference type="NCBIfam" id="NF009081">
    <property type="entry name" value="PRK12416.1"/>
    <property type="match status" value="1"/>
</dbReference>
<dbReference type="OrthoDB" id="9805195at2"/>
<comment type="cofactor">
    <cofactor evidence="2 11">
        <name>FAD</name>
        <dbReference type="ChEBI" id="CHEBI:57692"/>
    </cofactor>
</comment>
<dbReference type="PANTHER" id="PTHR42923">
    <property type="entry name" value="PROTOPORPHYRINOGEN OXIDASE"/>
    <property type="match status" value="1"/>
</dbReference>
<dbReference type="UniPathway" id="UPA00252"/>
<comment type="subcellular location">
    <subcellularLocation>
        <location evidence="11">Cytoplasm</location>
    </subcellularLocation>
</comment>